<dbReference type="PRINTS" id="PR00111">
    <property type="entry name" value="ABHYDROLASE"/>
</dbReference>
<dbReference type="Gene3D" id="3.40.50.1820">
    <property type="entry name" value="alpha/beta hydrolase"/>
    <property type="match status" value="1"/>
</dbReference>
<dbReference type="InterPro" id="IPR000073">
    <property type="entry name" value="AB_hydrolase_1"/>
</dbReference>
<dbReference type="InterPro" id="IPR000639">
    <property type="entry name" value="Epox_hydrolase-like"/>
</dbReference>
<dbReference type="Proteomes" id="UP000274843">
    <property type="component" value="Unassembled WGS sequence"/>
</dbReference>
<dbReference type="PRINTS" id="PR00412">
    <property type="entry name" value="EPOXHYDRLASE"/>
</dbReference>
<evidence type="ECO:0000313" key="4">
    <source>
        <dbReference type="Proteomes" id="UP000274843"/>
    </source>
</evidence>
<organism evidence="3 4">
    <name type="scientific">Amycolatopsis thermoflava</name>
    <dbReference type="NCBI Taxonomy" id="84480"/>
    <lineage>
        <taxon>Bacteria</taxon>
        <taxon>Bacillati</taxon>
        <taxon>Actinomycetota</taxon>
        <taxon>Actinomycetes</taxon>
        <taxon>Pseudonocardiales</taxon>
        <taxon>Pseudonocardiaceae</taxon>
        <taxon>Amycolatopsis</taxon>
        <taxon>Amycolatopsis methanolica group</taxon>
    </lineage>
</organism>
<evidence type="ECO:0000259" key="2">
    <source>
        <dbReference type="Pfam" id="PF00561"/>
    </source>
</evidence>
<dbReference type="GeneID" id="301843219"/>
<dbReference type="EMBL" id="RKHY01000001">
    <property type="protein sequence ID" value="ROS39490.1"/>
    <property type="molecule type" value="Genomic_DNA"/>
</dbReference>
<dbReference type="InterPro" id="IPR050471">
    <property type="entry name" value="AB_hydrolase"/>
</dbReference>
<proteinExistence type="predicted"/>
<dbReference type="Pfam" id="PF00561">
    <property type="entry name" value="Abhydrolase_1"/>
    <property type="match status" value="1"/>
</dbReference>
<gene>
    <name evidence="3" type="ORF">EDD35_1795</name>
</gene>
<dbReference type="PANTHER" id="PTHR43433">
    <property type="entry name" value="HYDROLASE, ALPHA/BETA FOLD FAMILY PROTEIN"/>
    <property type="match status" value="1"/>
</dbReference>
<dbReference type="GO" id="GO:0004601">
    <property type="term" value="F:peroxidase activity"/>
    <property type="evidence" value="ECO:0007669"/>
    <property type="project" value="UniProtKB-KW"/>
</dbReference>
<dbReference type="RefSeq" id="WP_123683480.1">
    <property type="nucleotide sequence ID" value="NZ_RKHY01000001.1"/>
</dbReference>
<feature type="domain" description="AB hydrolase-1" evidence="2">
    <location>
        <begin position="25"/>
        <end position="251"/>
    </location>
</feature>
<keyword evidence="1" id="KW-0560">Oxidoreductase</keyword>
<keyword evidence="1" id="KW-0575">Peroxidase</keyword>
<keyword evidence="4" id="KW-1185">Reference proteome</keyword>
<sequence length="270" mass="28969">MINEDRDIATDLGTLRVAVRGSGEPVLMWPSLLMDHTLWQAQADHLAPRYTTVALDPPGHGASSPLTRTFTLDECATAVLAILDALGFERTHFVGNSWGAMVGATFAARHPDRVLTSTLMNGTASVAPARQKAEYAVLVAAVRVLRGIRPPLTRSVVKAFLGPTSLRTRPEVVARVLDLARRNDPRSVRHAVTSVVSRRPDQRGLLASISTPVLVIGGREDATFPPGEVEEMAAAIPGAELVVIEDAAHLVAAEVPDTVNKLLDDFLSRT</sequence>
<evidence type="ECO:0000313" key="3">
    <source>
        <dbReference type="EMBL" id="ROS39490.1"/>
    </source>
</evidence>
<reference evidence="3 4" key="1">
    <citation type="submission" date="2018-11" db="EMBL/GenBank/DDBJ databases">
        <title>Sequencing the genomes of 1000 actinobacteria strains.</title>
        <authorList>
            <person name="Klenk H.-P."/>
        </authorList>
    </citation>
    <scope>NUCLEOTIDE SEQUENCE [LARGE SCALE GENOMIC DNA]</scope>
    <source>
        <strain evidence="3 4">DSM 44348</strain>
    </source>
</reference>
<evidence type="ECO:0000256" key="1">
    <source>
        <dbReference type="ARBA" id="ARBA00022559"/>
    </source>
</evidence>
<name>A0A3N2GTB9_9PSEU</name>
<protein>
    <submittedName>
        <fullName evidence="3">3-oxoadipate enol-lactonase</fullName>
    </submittedName>
</protein>
<dbReference type="InterPro" id="IPR029058">
    <property type="entry name" value="AB_hydrolase_fold"/>
</dbReference>
<accession>A0A3N2GTB9</accession>
<dbReference type="AlphaFoldDB" id="A0A3N2GTB9"/>
<dbReference type="SUPFAM" id="SSF53474">
    <property type="entry name" value="alpha/beta-Hydrolases"/>
    <property type="match status" value="1"/>
</dbReference>
<dbReference type="PANTHER" id="PTHR43433:SF5">
    <property type="entry name" value="AB HYDROLASE-1 DOMAIN-CONTAINING PROTEIN"/>
    <property type="match status" value="1"/>
</dbReference>
<comment type="caution">
    <text evidence="3">The sequence shown here is derived from an EMBL/GenBank/DDBJ whole genome shotgun (WGS) entry which is preliminary data.</text>
</comment>